<dbReference type="OrthoDB" id="9809485at2"/>
<protein>
    <submittedName>
        <fullName evidence="2">RNHCP domain-containing protein</fullName>
    </submittedName>
</protein>
<evidence type="ECO:0000313" key="2">
    <source>
        <dbReference type="EMBL" id="TGN18469.1"/>
    </source>
</evidence>
<dbReference type="Proteomes" id="UP000298058">
    <property type="component" value="Unassembled WGS sequence"/>
</dbReference>
<reference evidence="2" key="1">
    <citation type="journal article" date="2019" name="PLoS Negl. Trop. Dis.">
        <title>Revisiting the worldwide diversity of Leptospira species in the environment.</title>
        <authorList>
            <person name="Vincent A.T."/>
            <person name="Schiettekatte O."/>
            <person name="Bourhy P."/>
            <person name="Veyrier F.J."/>
            <person name="Picardeau M."/>
        </authorList>
    </citation>
    <scope>NUCLEOTIDE SEQUENCE [LARGE SCALE GENOMIC DNA]</scope>
    <source>
        <strain evidence="2">201300427</strain>
    </source>
</reference>
<evidence type="ECO:0000259" key="1">
    <source>
        <dbReference type="Pfam" id="PF12647"/>
    </source>
</evidence>
<dbReference type="AlphaFoldDB" id="A0A4R9LZU1"/>
<proteinExistence type="predicted"/>
<dbReference type="InterPro" id="IPR024439">
    <property type="entry name" value="RNHCP"/>
</dbReference>
<organism evidence="2 3">
    <name type="scientific">Leptospira idonii</name>
    <dbReference type="NCBI Taxonomy" id="1193500"/>
    <lineage>
        <taxon>Bacteria</taxon>
        <taxon>Pseudomonadati</taxon>
        <taxon>Spirochaetota</taxon>
        <taxon>Spirochaetia</taxon>
        <taxon>Leptospirales</taxon>
        <taxon>Leptospiraceae</taxon>
        <taxon>Leptospira</taxon>
    </lineage>
</organism>
<evidence type="ECO:0000313" key="3">
    <source>
        <dbReference type="Proteomes" id="UP000298058"/>
    </source>
</evidence>
<accession>A0A4R9LZU1</accession>
<gene>
    <name evidence="2" type="ORF">EHS15_13830</name>
</gene>
<name>A0A4R9LZU1_9LEPT</name>
<comment type="caution">
    <text evidence="2">The sequence shown here is derived from an EMBL/GenBank/DDBJ whole genome shotgun (WGS) entry which is preliminary data.</text>
</comment>
<feature type="domain" description="RNHCP" evidence="1">
    <location>
        <begin position="44"/>
        <end position="130"/>
    </location>
</feature>
<keyword evidence="3" id="KW-1185">Reference proteome</keyword>
<dbReference type="EMBL" id="RQHW01000047">
    <property type="protein sequence ID" value="TGN18469.1"/>
    <property type="molecule type" value="Genomic_DNA"/>
</dbReference>
<sequence>MTRFSNDSHFVKISHKQRFDDFDPEEDLDLKRKKQNFRRNPGASEFRCKNCKLMVVRPPSGTVQRNHCPNCLHSLHVDQTPGDRSSECGSVMEPISIWVRKEEWVLLHRCKGCGVIHANRIGPDDNESLLLSLAARAMAKPCVPLYTEEE</sequence>
<dbReference type="RefSeq" id="WP_135761152.1">
    <property type="nucleotide sequence ID" value="NZ_RQHW01000047.1"/>
</dbReference>
<dbReference type="Pfam" id="PF12647">
    <property type="entry name" value="RNHCP"/>
    <property type="match status" value="1"/>
</dbReference>